<dbReference type="InterPro" id="IPR058163">
    <property type="entry name" value="LysR-type_TF_proteobact-type"/>
</dbReference>
<proteinExistence type="inferred from homology"/>
<keyword evidence="3 6" id="KW-0238">DNA-binding</keyword>
<evidence type="ECO:0000313" key="6">
    <source>
        <dbReference type="EMBL" id="SFK79569.1"/>
    </source>
</evidence>
<dbReference type="Proteomes" id="UP000198841">
    <property type="component" value="Unassembled WGS sequence"/>
</dbReference>
<name>A0A1I4CH04_9GAMM</name>
<keyword evidence="4" id="KW-0804">Transcription</keyword>
<organism evidence="6 7">
    <name type="scientific">Candidatus Pantoea symbiotica</name>
    <dbReference type="NCBI Taxonomy" id="1884370"/>
    <lineage>
        <taxon>Bacteria</taxon>
        <taxon>Pseudomonadati</taxon>
        <taxon>Pseudomonadota</taxon>
        <taxon>Gammaproteobacteria</taxon>
        <taxon>Enterobacterales</taxon>
        <taxon>Erwiniaceae</taxon>
        <taxon>Pantoea</taxon>
    </lineage>
</organism>
<dbReference type="Pfam" id="PF03466">
    <property type="entry name" value="LysR_substrate"/>
    <property type="match status" value="1"/>
</dbReference>
<dbReference type="PANTHER" id="PTHR30537:SF5">
    <property type="entry name" value="HTH-TYPE TRANSCRIPTIONAL ACTIVATOR TTDR-RELATED"/>
    <property type="match status" value="1"/>
</dbReference>
<comment type="caution">
    <text evidence="6">The sequence shown here is derived from an EMBL/GenBank/DDBJ whole genome shotgun (WGS) entry which is preliminary data.</text>
</comment>
<evidence type="ECO:0000256" key="4">
    <source>
        <dbReference type="ARBA" id="ARBA00023163"/>
    </source>
</evidence>
<dbReference type="PRINTS" id="PR00039">
    <property type="entry name" value="HTHLYSR"/>
</dbReference>
<evidence type="ECO:0000256" key="3">
    <source>
        <dbReference type="ARBA" id="ARBA00023125"/>
    </source>
</evidence>
<evidence type="ECO:0000256" key="2">
    <source>
        <dbReference type="ARBA" id="ARBA00023015"/>
    </source>
</evidence>
<dbReference type="SUPFAM" id="SSF53850">
    <property type="entry name" value="Periplasmic binding protein-like II"/>
    <property type="match status" value="1"/>
</dbReference>
<dbReference type="SUPFAM" id="SSF46785">
    <property type="entry name" value="Winged helix' DNA-binding domain"/>
    <property type="match status" value="1"/>
</dbReference>
<dbReference type="Gene3D" id="3.40.190.290">
    <property type="match status" value="1"/>
</dbReference>
<dbReference type="InterPro" id="IPR000847">
    <property type="entry name" value="LysR_HTH_N"/>
</dbReference>
<dbReference type="InterPro" id="IPR005119">
    <property type="entry name" value="LysR_subst-bd"/>
</dbReference>
<accession>A0A1I4CH04</accession>
<keyword evidence="2" id="KW-0805">Transcription regulation</keyword>
<dbReference type="InterPro" id="IPR036390">
    <property type="entry name" value="WH_DNA-bd_sf"/>
</dbReference>
<keyword evidence="7" id="KW-1185">Reference proteome</keyword>
<dbReference type="InterPro" id="IPR036388">
    <property type="entry name" value="WH-like_DNA-bd_sf"/>
</dbReference>
<protein>
    <submittedName>
        <fullName evidence="6">DNA-binding transcriptional regulator, LysR family</fullName>
    </submittedName>
</protein>
<dbReference type="PROSITE" id="PS50931">
    <property type="entry name" value="HTH_LYSR"/>
    <property type="match status" value="1"/>
</dbReference>
<reference evidence="6 7" key="1">
    <citation type="submission" date="2016-10" db="EMBL/GenBank/DDBJ databases">
        <authorList>
            <person name="Varghese N."/>
            <person name="Submissions S."/>
        </authorList>
    </citation>
    <scope>NUCLEOTIDE SEQUENCE [LARGE SCALE GENOMIC DNA]</scope>
    <source>
        <strain evidence="6 7">YR512</strain>
    </source>
</reference>
<sequence>MHLWEIISLSDKPMLNKSRESRTSTDDLAFFVRVAALDSLTAAARELGLSLPAVSKRLSQLEQRLGVQLLKRTTRRLELTAEGKRYLDGARPLLDQLAELEESVSSQTSVLRGSLNINASFGFGRRHVAPCVSRFAALHPELAMSLQLSSQPLNFLDARVDIDIRVGEPPDARLIARKLRTNPRVLCCSPAYAARHGMPASIAALAQHNCILLRQFDSDFALWRLGDSTQQLTQKVRGSLITNDGEVAMQMALDGHGILLRSWWDAQHSIKRGELLHVLPEWRAADGDIFAVWQPQRQLPLRISAFVDFLQMEL</sequence>
<evidence type="ECO:0000259" key="5">
    <source>
        <dbReference type="PROSITE" id="PS50931"/>
    </source>
</evidence>
<comment type="similarity">
    <text evidence="1">Belongs to the LysR transcriptional regulatory family.</text>
</comment>
<dbReference type="EMBL" id="FOSD01000010">
    <property type="protein sequence ID" value="SFK79569.1"/>
    <property type="molecule type" value="Genomic_DNA"/>
</dbReference>
<evidence type="ECO:0000313" key="7">
    <source>
        <dbReference type="Proteomes" id="UP000198841"/>
    </source>
</evidence>
<gene>
    <name evidence="6" type="ORF">SAMN05518863_11027</name>
</gene>
<dbReference type="Pfam" id="PF00126">
    <property type="entry name" value="HTH_1"/>
    <property type="match status" value="1"/>
</dbReference>
<feature type="domain" description="HTH lysR-type" evidence="5">
    <location>
        <begin position="23"/>
        <end position="80"/>
    </location>
</feature>
<dbReference type="Gene3D" id="1.10.10.10">
    <property type="entry name" value="Winged helix-like DNA-binding domain superfamily/Winged helix DNA-binding domain"/>
    <property type="match status" value="1"/>
</dbReference>
<dbReference type="PANTHER" id="PTHR30537">
    <property type="entry name" value="HTH-TYPE TRANSCRIPTIONAL REGULATOR"/>
    <property type="match status" value="1"/>
</dbReference>
<evidence type="ECO:0000256" key="1">
    <source>
        <dbReference type="ARBA" id="ARBA00009437"/>
    </source>
</evidence>
<dbReference type="GO" id="GO:0003677">
    <property type="term" value="F:DNA binding"/>
    <property type="evidence" value="ECO:0007669"/>
    <property type="project" value="UniProtKB-KW"/>
</dbReference>